<reference evidence="2 3" key="1">
    <citation type="submission" date="2015-11" db="EMBL/GenBank/DDBJ databases">
        <title>Draft genome sequences of new species of the genus Lactobacillus isolated from orchardgrass silage.</title>
        <authorList>
            <person name="Tohno M."/>
            <person name="Tanizawa Y."/>
            <person name="Arita M."/>
        </authorList>
    </citation>
    <scope>NUCLEOTIDE SEQUENCE [LARGE SCALE GENOMIC DNA]</scope>
    <source>
        <strain evidence="2 3">IWT25</strain>
    </source>
</reference>
<evidence type="ECO:0000256" key="1">
    <source>
        <dbReference type="SAM" id="MobiDB-lite"/>
    </source>
</evidence>
<evidence type="ECO:0000313" key="2">
    <source>
        <dbReference type="EMBL" id="GAX06357.1"/>
    </source>
</evidence>
<feature type="region of interest" description="Disordered" evidence="1">
    <location>
        <begin position="1"/>
        <end position="38"/>
    </location>
</feature>
<dbReference type="EMBL" id="BCMI01000016">
    <property type="protein sequence ID" value="GAX06357.1"/>
    <property type="molecule type" value="Genomic_DNA"/>
</dbReference>
<name>A0A1Z5IXA2_9LACO</name>
<feature type="compositionally biased region" description="Polar residues" evidence="1">
    <location>
        <begin position="11"/>
        <end position="24"/>
    </location>
</feature>
<gene>
    <name evidence="2" type="ORF">IWT25_01701</name>
</gene>
<accession>A0A1Z5IXA2</accession>
<proteinExistence type="predicted"/>
<comment type="caution">
    <text evidence="2">The sequence shown here is derived from an EMBL/GenBank/DDBJ whole genome shotgun (WGS) entry which is preliminary data.</text>
</comment>
<feature type="compositionally biased region" description="Acidic residues" evidence="1">
    <location>
        <begin position="28"/>
        <end position="38"/>
    </location>
</feature>
<dbReference type="AlphaFoldDB" id="A0A1Z5IXA2"/>
<evidence type="ECO:0000313" key="3">
    <source>
        <dbReference type="Proteomes" id="UP000198414"/>
    </source>
</evidence>
<protein>
    <submittedName>
        <fullName evidence="2">AbrB family transcriptional regulator</fullName>
    </submittedName>
</protein>
<sequence>MARKSSDLWGTVNNQASKFGNLSTPEVEWGDEVENNNF</sequence>
<organism evidence="2 3">
    <name type="scientific">Secundilactobacillus pentosiphilus</name>
    <dbReference type="NCBI Taxonomy" id="1714682"/>
    <lineage>
        <taxon>Bacteria</taxon>
        <taxon>Bacillati</taxon>
        <taxon>Bacillota</taxon>
        <taxon>Bacilli</taxon>
        <taxon>Lactobacillales</taxon>
        <taxon>Lactobacillaceae</taxon>
        <taxon>Secundilactobacillus</taxon>
    </lineage>
</organism>
<dbReference type="Proteomes" id="UP000198414">
    <property type="component" value="Unassembled WGS sequence"/>
</dbReference>